<accession>A0A1R1XXS0</accession>
<evidence type="ECO:0000313" key="1">
    <source>
        <dbReference type="EMBL" id="OMJ19405.1"/>
    </source>
</evidence>
<name>A0A1R1XXS0_9FUNG</name>
<reference evidence="3" key="2">
    <citation type="submission" date="2017-01" db="EMBL/GenBank/DDBJ databases">
        <authorList>
            <person name="Wang Y."/>
            <person name="White M."/>
            <person name="Kvist S."/>
            <person name="Moncalvo J.-M."/>
        </authorList>
    </citation>
    <scope>NUCLEOTIDE SEQUENCE [LARGE SCALE GENOMIC DNA]</scope>
    <source>
        <strain evidence="3">ID-206-W2</strain>
    </source>
</reference>
<protein>
    <submittedName>
        <fullName evidence="1">Uncharacterized protein</fullName>
    </submittedName>
</protein>
<comment type="caution">
    <text evidence="1">The sequence shown here is derived from an EMBL/GenBank/DDBJ whole genome shotgun (WGS) entry which is preliminary data.</text>
</comment>
<dbReference type="AlphaFoldDB" id="A0A1R1XXS0"/>
<reference evidence="1" key="1">
    <citation type="submission" date="2017-01" db="EMBL/GenBank/DDBJ databases">
        <authorList>
            <person name="Mah S.A."/>
            <person name="Swanson W.J."/>
            <person name="Moy G.W."/>
            <person name="Vacquier V.D."/>
        </authorList>
    </citation>
    <scope>NUCLEOTIDE SEQUENCE [LARGE SCALE GENOMIC DNA]</scope>
    <source>
        <strain evidence="1">ID-206-W2</strain>
    </source>
</reference>
<dbReference type="EMBL" id="LSSM01003017">
    <property type="protein sequence ID" value="OMJ19405.1"/>
    <property type="molecule type" value="Genomic_DNA"/>
</dbReference>
<gene>
    <name evidence="2" type="ORF">AYI69_g6557</name>
    <name evidence="1" type="ORF">AYI69_g6631</name>
</gene>
<sequence length="77" mass="8820">MAASFSSVYTSISEVSVSVEPWTHALYLLDRHLQHYCDYFLRQISSVVANLLESAFDHPSGPALKKYFFGSPRNSYW</sequence>
<evidence type="ECO:0000313" key="3">
    <source>
        <dbReference type="Proteomes" id="UP000187429"/>
    </source>
</evidence>
<keyword evidence="3" id="KW-1185">Reference proteome</keyword>
<dbReference type="EMBL" id="LSSM01002960">
    <property type="protein sequence ID" value="OMJ19611.1"/>
    <property type="molecule type" value="Genomic_DNA"/>
</dbReference>
<evidence type="ECO:0000313" key="2">
    <source>
        <dbReference type="EMBL" id="OMJ19611.1"/>
    </source>
</evidence>
<proteinExistence type="predicted"/>
<organism evidence="1 3">
    <name type="scientific">Smittium culicis</name>
    <dbReference type="NCBI Taxonomy" id="133412"/>
    <lineage>
        <taxon>Eukaryota</taxon>
        <taxon>Fungi</taxon>
        <taxon>Fungi incertae sedis</taxon>
        <taxon>Zoopagomycota</taxon>
        <taxon>Kickxellomycotina</taxon>
        <taxon>Harpellomycetes</taxon>
        <taxon>Harpellales</taxon>
        <taxon>Legeriomycetaceae</taxon>
        <taxon>Smittium</taxon>
    </lineage>
</organism>
<dbReference type="Proteomes" id="UP000187429">
    <property type="component" value="Unassembled WGS sequence"/>
</dbReference>